<proteinExistence type="predicted"/>
<organism evidence="1 2">
    <name type="scientific">Roridomyces roridus</name>
    <dbReference type="NCBI Taxonomy" id="1738132"/>
    <lineage>
        <taxon>Eukaryota</taxon>
        <taxon>Fungi</taxon>
        <taxon>Dikarya</taxon>
        <taxon>Basidiomycota</taxon>
        <taxon>Agaricomycotina</taxon>
        <taxon>Agaricomycetes</taxon>
        <taxon>Agaricomycetidae</taxon>
        <taxon>Agaricales</taxon>
        <taxon>Marasmiineae</taxon>
        <taxon>Mycenaceae</taxon>
        <taxon>Roridomyces</taxon>
    </lineage>
</organism>
<sequence length="274" mass="31205">MPSSHQKAPVYHIAIHRAGPDVSMDEFKTNMRVLADKWLNLPQSKKFARSCDLIFMNNMMDGYVKVAGLPDSRPIFIGKGEYENAESITEVSVHQIMNSTVKPSDYLLQLNKLPETVKYFKHPEYHADRDVTTFVASADIKFERQSNLASANRAHCLAVLEVPEGRSAEECERRLDLLLDRFLKRPVVQKNVLKLTLLRQDSSMNHSLHEVGIFRFTKHTLIIHGEYANQQDLMETMNVTEASLQELIVEALKDFNTSRTTGFGADVITILEKN</sequence>
<dbReference type="Proteomes" id="UP001221142">
    <property type="component" value="Unassembled WGS sequence"/>
</dbReference>
<comment type="caution">
    <text evidence="1">The sequence shown here is derived from an EMBL/GenBank/DDBJ whole genome shotgun (WGS) entry which is preliminary data.</text>
</comment>
<accession>A0AAD7B0K8</accession>
<dbReference type="EMBL" id="JARKIF010000060">
    <property type="protein sequence ID" value="KAJ7606324.1"/>
    <property type="molecule type" value="Genomic_DNA"/>
</dbReference>
<gene>
    <name evidence="1" type="ORF">FB45DRAFT_1041356</name>
</gene>
<evidence type="ECO:0000313" key="1">
    <source>
        <dbReference type="EMBL" id="KAJ7606324.1"/>
    </source>
</evidence>
<dbReference type="AlphaFoldDB" id="A0AAD7B0K8"/>
<reference evidence="1" key="1">
    <citation type="submission" date="2023-03" db="EMBL/GenBank/DDBJ databases">
        <title>Massive genome expansion in bonnet fungi (Mycena s.s.) driven by repeated elements and novel gene families across ecological guilds.</title>
        <authorList>
            <consortium name="Lawrence Berkeley National Laboratory"/>
            <person name="Harder C.B."/>
            <person name="Miyauchi S."/>
            <person name="Viragh M."/>
            <person name="Kuo A."/>
            <person name="Thoen E."/>
            <person name="Andreopoulos B."/>
            <person name="Lu D."/>
            <person name="Skrede I."/>
            <person name="Drula E."/>
            <person name="Henrissat B."/>
            <person name="Morin E."/>
            <person name="Kohler A."/>
            <person name="Barry K."/>
            <person name="LaButti K."/>
            <person name="Morin E."/>
            <person name="Salamov A."/>
            <person name="Lipzen A."/>
            <person name="Mereny Z."/>
            <person name="Hegedus B."/>
            <person name="Baldrian P."/>
            <person name="Stursova M."/>
            <person name="Weitz H."/>
            <person name="Taylor A."/>
            <person name="Grigoriev I.V."/>
            <person name="Nagy L.G."/>
            <person name="Martin F."/>
            <person name="Kauserud H."/>
        </authorList>
    </citation>
    <scope>NUCLEOTIDE SEQUENCE</scope>
    <source>
        <strain evidence="1">9284</strain>
    </source>
</reference>
<evidence type="ECO:0000313" key="2">
    <source>
        <dbReference type="Proteomes" id="UP001221142"/>
    </source>
</evidence>
<protein>
    <submittedName>
        <fullName evidence="1">Uncharacterized protein</fullName>
    </submittedName>
</protein>
<keyword evidence="2" id="KW-1185">Reference proteome</keyword>
<name>A0AAD7B0K8_9AGAR</name>